<feature type="region of interest" description="Disordered" evidence="1">
    <location>
        <begin position="1"/>
        <end position="32"/>
    </location>
</feature>
<comment type="caution">
    <text evidence="2">The sequence shown here is derived from an EMBL/GenBank/DDBJ whole genome shotgun (WGS) entry which is preliminary data.</text>
</comment>
<evidence type="ECO:0000256" key="1">
    <source>
        <dbReference type="SAM" id="MobiDB-lite"/>
    </source>
</evidence>
<proteinExistence type="predicted"/>
<sequence>MKETSHPVASTRSDLRMVTTWPGGNGRDLPELSYRTETRRLSFDVRAMHFRGCQCQASIGPQHKARGKDPPYCAPY</sequence>
<reference evidence="3" key="1">
    <citation type="submission" date="2019-07" db="EMBL/GenBank/DDBJ databases">
        <title>De Novo Assembly of kiwifruit Actinidia rufa.</title>
        <authorList>
            <person name="Sugita-Konishi S."/>
            <person name="Sato K."/>
            <person name="Mori E."/>
            <person name="Abe Y."/>
            <person name="Kisaki G."/>
            <person name="Hamano K."/>
            <person name="Suezawa K."/>
            <person name="Otani M."/>
            <person name="Fukuda T."/>
            <person name="Manabe T."/>
            <person name="Gomi K."/>
            <person name="Tabuchi M."/>
            <person name="Akimitsu K."/>
            <person name="Kataoka I."/>
        </authorList>
    </citation>
    <scope>NUCLEOTIDE SEQUENCE [LARGE SCALE GENOMIC DNA]</scope>
    <source>
        <strain evidence="3">cv. Fuchu</strain>
    </source>
</reference>
<organism evidence="2 3">
    <name type="scientific">Actinidia rufa</name>
    <dbReference type="NCBI Taxonomy" id="165716"/>
    <lineage>
        <taxon>Eukaryota</taxon>
        <taxon>Viridiplantae</taxon>
        <taxon>Streptophyta</taxon>
        <taxon>Embryophyta</taxon>
        <taxon>Tracheophyta</taxon>
        <taxon>Spermatophyta</taxon>
        <taxon>Magnoliopsida</taxon>
        <taxon>eudicotyledons</taxon>
        <taxon>Gunneridae</taxon>
        <taxon>Pentapetalae</taxon>
        <taxon>asterids</taxon>
        <taxon>Ericales</taxon>
        <taxon>Actinidiaceae</taxon>
        <taxon>Actinidia</taxon>
    </lineage>
</organism>
<dbReference type="EMBL" id="BJWL01000037">
    <property type="protein sequence ID" value="GFS28260.1"/>
    <property type="molecule type" value="Genomic_DNA"/>
</dbReference>
<keyword evidence="3" id="KW-1185">Reference proteome</keyword>
<evidence type="ECO:0000313" key="3">
    <source>
        <dbReference type="Proteomes" id="UP000585474"/>
    </source>
</evidence>
<dbReference type="AlphaFoldDB" id="A0A7J0D732"/>
<dbReference type="Proteomes" id="UP000585474">
    <property type="component" value="Unassembled WGS sequence"/>
</dbReference>
<evidence type="ECO:0000313" key="2">
    <source>
        <dbReference type="EMBL" id="GFS28260.1"/>
    </source>
</evidence>
<name>A0A7J0D732_9ERIC</name>
<accession>A0A7J0D732</accession>
<protein>
    <submittedName>
        <fullName evidence="2">Uncharacterized protein</fullName>
    </submittedName>
</protein>
<gene>
    <name evidence="2" type="ORF">Acr_00g0000870</name>
</gene>